<accession>A0A0K0FNT4</accession>
<dbReference type="GO" id="GO:0003676">
    <property type="term" value="F:nucleic acid binding"/>
    <property type="evidence" value="ECO:0007669"/>
    <property type="project" value="InterPro"/>
</dbReference>
<organism evidence="1 2">
    <name type="scientific">Strongyloides venezuelensis</name>
    <name type="common">Threadworm</name>
    <dbReference type="NCBI Taxonomy" id="75913"/>
    <lineage>
        <taxon>Eukaryota</taxon>
        <taxon>Metazoa</taxon>
        <taxon>Ecdysozoa</taxon>
        <taxon>Nematoda</taxon>
        <taxon>Chromadorea</taxon>
        <taxon>Rhabditida</taxon>
        <taxon>Tylenchina</taxon>
        <taxon>Panagrolaimomorpha</taxon>
        <taxon>Strongyloidoidea</taxon>
        <taxon>Strongyloididae</taxon>
        <taxon>Strongyloides</taxon>
    </lineage>
</organism>
<evidence type="ECO:0000313" key="2">
    <source>
        <dbReference type="WBParaSite" id="SVE_1078500.1"/>
    </source>
</evidence>
<protein>
    <submittedName>
        <fullName evidence="2">Integrase catalytic domain-containing protein</fullName>
    </submittedName>
</protein>
<dbReference type="InterPro" id="IPR036397">
    <property type="entry name" value="RNaseH_sf"/>
</dbReference>
<dbReference type="Proteomes" id="UP000035680">
    <property type="component" value="Unassembled WGS sequence"/>
</dbReference>
<sequence>MTSMIQVVDNHITLISNKLNEYLSGLHVKFIKSIPEQHESNGLAERFIGMAKKILHKNNDKPIAEAIMTVNNILNSRIIDGSNTFIIEEDETDRIFVRRGDP</sequence>
<dbReference type="WBParaSite" id="SVE_1078500.1">
    <property type="protein sequence ID" value="SVE_1078500.1"/>
    <property type="gene ID" value="SVE_1078500"/>
</dbReference>
<dbReference type="InterPro" id="IPR012337">
    <property type="entry name" value="RNaseH-like_sf"/>
</dbReference>
<evidence type="ECO:0000313" key="1">
    <source>
        <dbReference type="Proteomes" id="UP000035680"/>
    </source>
</evidence>
<keyword evidence="1" id="KW-1185">Reference proteome</keyword>
<name>A0A0K0FNT4_STRVS</name>
<dbReference type="AlphaFoldDB" id="A0A0K0FNT4"/>
<reference evidence="2" key="2">
    <citation type="submission" date="2015-08" db="UniProtKB">
        <authorList>
            <consortium name="WormBaseParasite"/>
        </authorList>
    </citation>
    <scope>IDENTIFICATION</scope>
</reference>
<dbReference type="Gene3D" id="3.30.420.10">
    <property type="entry name" value="Ribonuclease H-like superfamily/Ribonuclease H"/>
    <property type="match status" value="1"/>
</dbReference>
<proteinExistence type="predicted"/>
<reference evidence="1" key="1">
    <citation type="submission" date="2014-07" db="EMBL/GenBank/DDBJ databases">
        <authorList>
            <person name="Martin A.A"/>
            <person name="De Silva N."/>
        </authorList>
    </citation>
    <scope>NUCLEOTIDE SEQUENCE</scope>
</reference>
<dbReference type="SUPFAM" id="SSF53098">
    <property type="entry name" value="Ribonuclease H-like"/>
    <property type="match status" value="1"/>
</dbReference>